<feature type="transmembrane region" description="Helical" evidence="9">
    <location>
        <begin position="200"/>
        <end position="217"/>
    </location>
</feature>
<keyword evidence="3 12" id="KW-0328">Glycosyltransferase</keyword>
<feature type="domain" description="Glycosyltransferase RgtA/B/C/D-like" evidence="10">
    <location>
        <begin position="101"/>
        <end position="260"/>
    </location>
</feature>
<dbReference type="InterPro" id="IPR050297">
    <property type="entry name" value="LipidA_mod_glycosyltrf_83"/>
</dbReference>
<dbReference type="Proteomes" id="UP001231924">
    <property type="component" value="Unassembled WGS sequence"/>
</dbReference>
<feature type="compositionally biased region" description="Gly residues" evidence="8">
    <location>
        <begin position="551"/>
        <end position="563"/>
    </location>
</feature>
<dbReference type="InterPro" id="IPR038731">
    <property type="entry name" value="RgtA/B/C-like"/>
</dbReference>
<evidence type="ECO:0000256" key="6">
    <source>
        <dbReference type="ARBA" id="ARBA00022989"/>
    </source>
</evidence>
<feature type="transmembrane region" description="Helical" evidence="9">
    <location>
        <begin position="369"/>
        <end position="386"/>
    </location>
</feature>
<dbReference type="EC" id="2.4.-.-" evidence="12"/>
<feature type="transmembrane region" description="Helical" evidence="9">
    <location>
        <begin position="223"/>
        <end position="240"/>
    </location>
</feature>
<feature type="region of interest" description="Disordered" evidence="8">
    <location>
        <begin position="512"/>
        <end position="567"/>
    </location>
</feature>
<comment type="caution">
    <text evidence="12">The sequence shown here is derived from an EMBL/GenBank/DDBJ whole genome shotgun (WGS) entry which is preliminary data.</text>
</comment>
<evidence type="ECO:0000313" key="13">
    <source>
        <dbReference type="Proteomes" id="UP001231924"/>
    </source>
</evidence>
<evidence type="ECO:0000259" key="11">
    <source>
        <dbReference type="Pfam" id="PF24878"/>
    </source>
</evidence>
<dbReference type="PANTHER" id="PTHR33908:SF3">
    <property type="entry name" value="UNDECAPRENYL PHOSPHATE-ALPHA-4-AMINO-4-DEOXY-L-ARABINOSE ARABINOSYL TRANSFERASE"/>
    <property type="match status" value="1"/>
</dbReference>
<evidence type="ECO:0000256" key="1">
    <source>
        <dbReference type="ARBA" id="ARBA00004651"/>
    </source>
</evidence>
<proteinExistence type="predicted"/>
<gene>
    <name evidence="12" type="ORF">QRT03_18005</name>
</gene>
<feature type="domain" description="Putative mannosyltransferase YkcA/B-like C-terminal" evidence="11">
    <location>
        <begin position="578"/>
        <end position="662"/>
    </location>
</feature>
<dbReference type="EMBL" id="JASVWF010000003">
    <property type="protein sequence ID" value="MDL5157866.1"/>
    <property type="molecule type" value="Genomic_DNA"/>
</dbReference>
<protein>
    <submittedName>
        <fullName evidence="12">Glycosyltransferase family 39 protein</fullName>
        <ecNumber evidence="12">2.4.-.-</ecNumber>
    </submittedName>
</protein>
<organism evidence="12 13">
    <name type="scientific">Actinomycetospora termitidis</name>
    <dbReference type="NCBI Taxonomy" id="3053470"/>
    <lineage>
        <taxon>Bacteria</taxon>
        <taxon>Bacillati</taxon>
        <taxon>Actinomycetota</taxon>
        <taxon>Actinomycetes</taxon>
        <taxon>Pseudonocardiales</taxon>
        <taxon>Pseudonocardiaceae</taxon>
        <taxon>Actinomycetospora</taxon>
    </lineage>
</organism>
<evidence type="ECO:0000256" key="2">
    <source>
        <dbReference type="ARBA" id="ARBA00022475"/>
    </source>
</evidence>
<dbReference type="Pfam" id="PF13231">
    <property type="entry name" value="PMT_2"/>
    <property type="match status" value="1"/>
</dbReference>
<keyword evidence="4 12" id="KW-0808">Transferase</keyword>
<feature type="transmembrane region" description="Helical" evidence="9">
    <location>
        <begin position="420"/>
        <end position="438"/>
    </location>
</feature>
<feature type="transmembrane region" description="Helical" evidence="9">
    <location>
        <begin position="151"/>
        <end position="170"/>
    </location>
</feature>
<evidence type="ECO:0000256" key="3">
    <source>
        <dbReference type="ARBA" id="ARBA00022676"/>
    </source>
</evidence>
<reference evidence="12 13" key="1">
    <citation type="submission" date="2023-06" db="EMBL/GenBank/DDBJ databases">
        <title>Actinomycetospora Odt1-22.</title>
        <authorList>
            <person name="Supong K."/>
        </authorList>
    </citation>
    <scope>NUCLEOTIDE SEQUENCE [LARGE SCALE GENOMIC DNA]</scope>
    <source>
        <strain evidence="12 13">Odt1-22</strain>
    </source>
</reference>
<feature type="transmembrane region" description="Helical" evidence="9">
    <location>
        <begin position="247"/>
        <end position="265"/>
    </location>
</feature>
<feature type="transmembrane region" description="Helical" evidence="9">
    <location>
        <begin position="338"/>
        <end position="357"/>
    </location>
</feature>
<feature type="compositionally biased region" description="Gly residues" evidence="8">
    <location>
        <begin position="522"/>
        <end position="541"/>
    </location>
</feature>
<evidence type="ECO:0000256" key="7">
    <source>
        <dbReference type="ARBA" id="ARBA00023136"/>
    </source>
</evidence>
<accession>A0ABT7MB14</accession>
<feature type="transmembrane region" description="Helical" evidence="9">
    <location>
        <begin position="176"/>
        <end position="193"/>
    </location>
</feature>
<dbReference type="GO" id="GO:0016757">
    <property type="term" value="F:glycosyltransferase activity"/>
    <property type="evidence" value="ECO:0007669"/>
    <property type="project" value="UniProtKB-KW"/>
</dbReference>
<dbReference type="PANTHER" id="PTHR33908">
    <property type="entry name" value="MANNOSYLTRANSFERASE YKCB-RELATED"/>
    <property type="match status" value="1"/>
</dbReference>
<feature type="transmembrane region" description="Helical" evidence="9">
    <location>
        <begin position="116"/>
        <end position="139"/>
    </location>
</feature>
<keyword evidence="5 9" id="KW-0812">Transmembrane</keyword>
<sequence length="682" mass="69430">MTTTTHLRTGPAPRRAPGAPGRHALPARSPSRLWRGPASTPPWERPLLLVLLLGTAVLYLWNLGASGNANEFYAAAVQAGTQSWKAWLFGSLDSSNFITVDKPPAALWVMGLSGRIFGFTSWSMLVPQALMGVASVALLRVAVRRWAGPDAGLLAGALLALTPVAVLMFRFNNPDALLVLCMTAAAYTAVRAIDVAHRRAGLGWTAATGALLGLGFLTKMLQAWLVLPALAVVIVLAAAVTWRRRLAMLAVGLGAMVASVGWYVLLVDLWPTDSRPYIGGSTDDSFLDLVLGYNGLGRILGGEGNGGGGGPGDGSGNTGFGGSTGITRMFNESFGGQISWLLPAALIVLVAGLAVTWRAGRTDRTRAALVLWGGWLLVHALVFSFMSGTVHAYYAVAMAPGLAGTLAVGGTLLWRRRELLTARLALVAALAATTAWSVVLLRRTPEFLPWLRWVVAVVGIVAVVGLLAGAVTRHAWARRALPVLLVGAVLAGAGGSVAYAVDTAATTHSGSIVSAGPASADGGQGGPGGGGQDGGGQGGQPPSGARPDGGAQQGGQQGGGPGGTTTASAELTTLLQGAGTTWSAAVVGSQGAASLELASGTAVMAIGGWSGSDAAPTLEEFQAMVVAGEVHYLVASGDGGGMRGRGGTDSVGSQITTWVQEHYAATTVGGQTVYDLTSPTTS</sequence>
<evidence type="ECO:0000256" key="5">
    <source>
        <dbReference type="ARBA" id="ARBA00022692"/>
    </source>
</evidence>
<feature type="transmembrane region" description="Helical" evidence="9">
    <location>
        <begin position="392"/>
        <end position="413"/>
    </location>
</feature>
<dbReference type="InterPro" id="IPR056785">
    <property type="entry name" value="YkcA/B-like_C"/>
</dbReference>
<evidence type="ECO:0000256" key="4">
    <source>
        <dbReference type="ARBA" id="ARBA00022679"/>
    </source>
</evidence>
<evidence type="ECO:0000256" key="9">
    <source>
        <dbReference type="SAM" id="Phobius"/>
    </source>
</evidence>
<evidence type="ECO:0000256" key="8">
    <source>
        <dbReference type="SAM" id="MobiDB-lite"/>
    </source>
</evidence>
<keyword evidence="2" id="KW-1003">Cell membrane</keyword>
<feature type="compositionally biased region" description="Low complexity" evidence="8">
    <location>
        <begin position="8"/>
        <end position="28"/>
    </location>
</feature>
<feature type="transmembrane region" description="Helical" evidence="9">
    <location>
        <begin position="47"/>
        <end position="64"/>
    </location>
</feature>
<dbReference type="RefSeq" id="WP_286054314.1">
    <property type="nucleotide sequence ID" value="NZ_JASVWF010000003.1"/>
</dbReference>
<name>A0ABT7MB14_9PSEU</name>
<feature type="transmembrane region" description="Helical" evidence="9">
    <location>
        <begin position="450"/>
        <end position="471"/>
    </location>
</feature>
<feature type="transmembrane region" description="Helical" evidence="9">
    <location>
        <begin position="483"/>
        <end position="501"/>
    </location>
</feature>
<dbReference type="Pfam" id="PF24878">
    <property type="entry name" value="YkcB_C"/>
    <property type="match status" value="1"/>
</dbReference>
<comment type="subcellular location">
    <subcellularLocation>
        <location evidence="1">Cell membrane</location>
        <topology evidence="1">Multi-pass membrane protein</topology>
    </subcellularLocation>
</comment>
<evidence type="ECO:0000259" key="10">
    <source>
        <dbReference type="Pfam" id="PF13231"/>
    </source>
</evidence>
<keyword evidence="7 9" id="KW-0472">Membrane</keyword>
<keyword evidence="6 9" id="KW-1133">Transmembrane helix</keyword>
<evidence type="ECO:0000313" key="12">
    <source>
        <dbReference type="EMBL" id="MDL5157866.1"/>
    </source>
</evidence>
<keyword evidence="13" id="KW-1185">Reference proteome</keyword>
<feature type="region of interest" description="Disordered" evidence="8">
    <location>
        <begin position="1"/>
        <end position="37"/>
    </location>
</feature>